<evidence type="ECO:0000313" key="4">
    <source>
        <dbReference type="EMBL" id="MZL70438.1"/>
    </source>
</evidence>
<dbReference type="EMBL" id="WWVX01000008">
    <property type="protein sequence ID" value="MZL70438.1"/>
    <property type="molecule type" value="Genomic_DNA"/>
</dbReference>
<feature type="region of interest" description="Disordered" evidence="1">
    <location>
        <begin position="231"/>
        <end position="275"/>
    </location>
</feature>
<reference evidence="4 7" key="3">
    <citation type="journal article" date="2019" name="Nat. Med.">
        <title>A library of human gut bacterial isolates paired with longitudinal multiomics data enables mechanistic microbiome research.</title>
        <authorList>
            <person name="Poyet M."/>
            <person name="Groussin M."/>
            <person name="Gibbons S.M."/>
            <person name="Avila-Pacheco J."/>
            <person name="Jiang X."/>
            <person name="Kearney S.M."/>
            <person name="Perrotta A.R."/>
            <person name="Berdy B."/>
            <person name="Zhao S."/>
            <person name="Lieberman T.D."/>
            <person name="Swanson P.K."/>
            <person name="Smith M."/>
            <person name="Roesemann S."/>
            <person name="Alexander J.E."/>
            <person name="Rich S.A."/>
            <person name="Livny J."/>
            <person name="Vlamakis H."/>
            <person name="Clish C."/>
            <person name="Bullock K."/>
            <person name="Deik A."/>
            <person name="Scott J."/>
            <person name="Pierce K.A."/>
            <person name="Xavier R.J."/>
            <person name="Alm E.J."/>
        </authorList>
    </citation>
    <scope>NUCLEOTIDE SEQUENCE [LARGE SCALE GENOMIC DNA]</scope>
    <source>
        <strain evidence="4 7">BIOML-A2</strain>
    </source>
</reference>
<dbReference type="PANTHER" id="PTHR30373">
    <property type="entry name" value="UPF0603 PROTEIN YGCG"/>
    <property type="match status" value="1"/>
</dbReference>
<evidence type="ECO:0000259" key="3">
    <source>
        <dbReference type="Pfam" id="PF04536"/>
    </source>
</evidence>
<accession>A0AAQ1RWK7</accession>
<proteinExistence type="predicted"/>
<comment type="caution">
    <text evidence="5">The sequence shown here is derived from an EMBL/GenBank/DDBJ whole genome shotgun (WGS) entry which is preliminary data.</text>
</comment>
<dbReference type="AlphaFoldDB" id="A0AAQ1RWK7"/>
<evidence type="ECO:0000256" key="1">
    <source>
        <dbReference type="SAM" id="MobiDB-lite"/>
    </source>
</evidence>
<sequence>MSKHTNRTRKKGWAALALAALLLCAAPLCALAGTATGSLTKVFDQAGLFTQQERDTLTKKATETATTYHMDIAVVTTDDAGGKSAMSYADDFYDYNGIGCGEKNDGLLLLIDMDNRKVWITTTGKAIDLFTDDHIDTLLDDEVMPHMEKGDYYGAAQAFLDRASRYIKYDGGEGPFLGHPVLYTAIALGGSLLVGGIVAGCLAGSHNKLPNPAQLARAYTGTNGVRLSRKEDNFVTTHTSRTAIPKSSSSGGGGGGSSTHSGSSGVSHGGGGRSF</sequence>
<feature type="compositionally biased region" description="Polar residues" evidence="1">
    <location>
        <begin position="234"/>
        <end position="246"/>
    </location>
</feature>
<reference evidence="6" key="2">
    <citation type="submission" date="2016-11" db="EMBL/GenBank/DDBJ databases">
        <authorList>
            <person name="Jaros S."/>
            <person name="Januszkiewicz K."/>
            <person name="Wedrychowicz H."/>
        </authorList>
    </citation>
    <scope>NUCLEOTIDE SEQUENCE [LARGE SCALE GENOMIC DNA]</scope>
    <source>
        <strain evidence="6">DSM 4029</strain>
    </source>
</reference>
<dbReference type="PANTHER" id="PTHR30373:SF2">
    <property type="entry name" value="UPF0603 PROTEIN YGCG"/>
    <property type="match status" value="1"/>
</dbReference>
<feature type="domain" description="TPM" evidence="3">
    <location>
        <begin position="42"/>
        <end position="165"/>
    </location>
</feature>
<evidence type="ECO:0000256" key="2">
    <source>
        <dbReference type="SAM" id="SignalP"/>
    </source>
</evidence>
<evidence type="ECO:0000313" key="6">
    <source>
        <dbReference type="Proteomes" id="UP000184089"/>
    </source>
</evidence>
<organism evidence="5 6">
    <name type="scientific">Bittarella massiliensis</name>
    <name type="common">ex Durand et al. 2017</name>
    <dbReference type="NCBI Taxonomy" id="1720313"/>
    <lineage>
        <taxon>Bacteria</taxon>
        <taxon>Bacillati</taxon>
        <taxon>Bacillota</taxon>
        <taxon>Clostridia</taxon>
        <taxon>Eubacteriales</taxon>
        <taxon>Oscillospiraceae</taxon>
        <taxon>Bittarella (ex Durand et al. 2017)</taxon>
    </lineage>
</organism>
<reference evidence="5" key="1">
    <citation type="submission" date="2016-11" db="EMBL/GenBank/DDBJ databases">
        <authorList>
            <person name="Varghese N."/>
            <person name="Submissions S."/>
        </authorList>
    </citation>
    <scope>NUCLEOTIDE SEQUENCE</scope>
    <source>
        <strain evidence="5">DSM 4029</strain>
    </source>
</reference>
<dbReference type="Proteomes" id="UP000474718">
    <property type="component" value="Unassembled WGS sequence"/>
</dbReference>
<name>A0AAQ1RWK7_9FIRM</name>
<feature type="chain" id="PRO_5043004312" description="TPM domain-containing protein" evidence="2">
    <location>
        <begin position="33"/>
        <end position="275"/>
    </location>
</feature>
<protein>
    <recommendedName>
        <fullName evidence="3">TPM domain-containing protein</fullName>
    </recommendedName>
</protein>
<gene>
    <name evidence="4" type="ORF">GT747_11810</name>
    <name evidence="5" type="ORF">SAMN05444424_2148</name>
</gene>
<dbReference type="Proteomes" id="UP000184089">
    <property type="component" value="Unassembled WGS sequence"/>
</dbReference>
<evidence type="ECO:0000313" key="7">
    <source>
        <dbReference type="Proteomes" id="UP000474718"/>
    </source>
</evidence>
<dbReference type="InterPro" id="IPR007621">
    <property type="entry name" value="TPM_dom"/>
</dbReference>
<keyword evidence="7" id="KW-1185">Reference proteome</keyword>
<evidence type="ECO:0000313" key="5">
    <source>
        <dbReference type="EMBL" id="SHG33458.1"/>
    </source>
</evidence>
<dbReference type="Gene3D" id="3.10.310.50">
    <property type="match status" value="1"/>
</dbReference>
<dbReference type="RefSeq" id="WP_021658508.1">
    <property type="nucleotide sequence ID" value="NZ_FQVY01000003.1"/>
</dbReference>
<keyword evidence="2" id="KW-0732">Signal</keyword>
<dbReference type="Pfam" id="PF04536">
    <property type="entry name" value="TPM_phosphatase"/>
    <property type="match status" value="1"/>
</dbReference>
<dbReference type="EMBL" id="FQVY01000003">
    <property type="protein sequence ID" value="SHG33458.1"/>
    <property type="molecule type" value="Genomic_DNA"/>
</dbReference>
<feature type="signal peptide" evidence="2">
    <location>
        <begin position="1"/>
        <end position="32"/>
    </location>
</feature>